<evidence type="ECO:0000256" key="1">
    <source>
        <dbReference type="ARBA" id="ARBA00010815"/>
    </source>
</evidence>
<dbReference type="RefSeq" id="WP_235067117.1">
    <property type="nucleotide sequence ID" value="NZ_JAKFGM010000001.1"/>
</dbReference>
<dbReference type="InterPro" id="IPR050723">
    <property type="entry name" value="CFA/CMAS"/>
</dbReference>
<protein>
    <submittedName>
        <fullName evidence="7">Cyclopropane-fatty-acyl-phospholipid synthase family protein</fullName>
    </submittedName>
</protein>
<reference evidence="7" key="1">
    <citation type="submission" date="2022-01" db="EMBL/GenBank/DDBJ databases">
        <authorList>
            <person name="Jo J.-H."/>
            <person name="Im W.-T."/>
        </authorList>
    </citation>
    <scope>NUCLEOTIDE SEQUENCE</scope>
    <source>
        <strain evidence="7">G124</strain>
    </source>
</reference>
<dbReference type="Proteomes" id="UP001139410">
    <property type="component" value="Unassembled WGS sequence"/>
</dbReference>
<name>A0A9X1QJ30_9SPHN</name>
<keyword evidence="8" id="KW-1185">Reference proteome</keyword>
<dbReference type="Pfam" id="PF02353">
    <property type="entry name" value="CMAS"/>
    <property type="match status" value="1"/>
</dbReference>
<dbReference type="PANTHER" id="PTHR43667">
    <property type="entry name" value="CYCLOPROPANE-FATTY-ACYL-PHOSPHOLIPID SYNTHASE"/>
    <property type="match status" value="1"/>
</dbReference>
<evidence type="ECO:0000256" key="6">
    <source>
        <dbReference type="PIRSR" id="PIRSR003085-1"/>
    </source>
</evidence>
<keyword evidence="2" id="KW-0489">Methyltransferase</keyword>
<dbReference type="SUPFAM" id="SSF53335">
    <property type="entry name" value="S-adenosyl-L-methionine-dependent methyltransferases"/>
    <property type="match status" value="1"/>
</dbReference>
<accession>A0A9X1QJ30</accession>
<keyword evidence="5" id="KW-0443">Lipid metabolism</keyword>
<evidence type="ECO:0000256" key="4">
    <source>
        <dbReference type="ARBA" id="ARBA00022691"/>
    </source>
</evidence>
<dbReference type="InterPro" id="IPR029063">
    <property type="entry name" value="SAM-dependent_MTases_sf"/>
</dbReference>
<organism evidence="7 8">
    <name type="scientific">Sphingomonas cremea</name>
    <dbReference type="NCBI Taxonomy" id="2904799"/>
    <lineage>
        <taxon>Bacteria</taxon>
        <taxon>Pseudomonadati</taxon>
        <taxon>Pseudomonadota</taxon>
        <taxon>Alphaproteobacteria</taxon>
        <taxon>Sphingomonadales</taxon>
        <taxon>Sphingomonadaceae</taxon>
        <taxon>Sphingomonas</taxon>
    </lineage>
</organism>
<evidence type="ECO:0000256" key="5">
    <source>
        <dbReference type="ARBA" id="ARBA00023098"/>
    </source>
</evidence>
<evidence type="ECO:0000313" key="8">
    <source>
        <dbReference type="Proteomes" id="UP001139410"/>
    </source>
</evidence>
<dbReference type="InterPro" id="IPR003333">
    <property type="entry name" value="CMAS"/>
</dbReference>
<feature type="active site" evidence="6">
    <location>
        <position position="395"/>
    </location>
</feature>
<sequence length="415" mass="46790">MASRGEHLVRSGRLFVNGSGVLGRIAAPAFAALLDELHGRLDAGGIEATLPDGSQRRIGFHSPGPVAVVHLHSWLSMVRLATSGSVGWYRAWERGEWSSPDPVPLFDLFMRNAAPLGEVGRAKGSARWFNRLMHRRRDNDRRTARRNIAAHYDLGNDFYAAWLDSSMTYSSARFAPGDTLELAQRRKVATLLDRLDFKPGDRLLEIGCGWGTLAIEAARRGAKVVGLTLSAQQRSWAEKKIAEAELSDRIEIRLQDYREISEHFDAIASVEMVEAVGQRWWPAYLDSIARNLKPGGRAALQYISIDHSLFDGYSKNADFIQAYIFPGGMLLNELRFEALATERGLSWEQREGFGQDYAETLRQWRLRYDAAVRDDRLSGFSEKFHDLWRYYLMYCEGGFRGGGIDVAQVTMVRRG</sequence>
<gene>
    <name evidence="7" type="ORF">LVY65_06240</name>
</gene>
<proteinExistence type="inferred from homology"/>
<dbReference type="Gene3D" id="3.40.50.150">
    <property type="entry name" value="Vaccinia Virus protein VP39"/>
    <property type="match status" value="1"/>
</dbReference>
<dbReference type="CDD" id="cd02440">
    <property type="entry name" value="AdoMet_MTases"/>
    <property type="match status" value="1"/>
</dbReference>
<comment type="caution">
    <text evidence="7">The sequence shown here is derived from an EMBL/GenBank/DDBJ whole genome shotgun (WGS) entry which is preliminary data.</text>
</comment>
<comment type="similarity">
    <text evidence="1">Belongs to the CFA/CMAS family.</text>
</comment>
<evidence type="ECO:0000256" key="2">
    <source>
        <dbReference type="ARBA" id="ARBA00022603"/>
    </source>
</evidence>
<dbReference type="GO" id="GO:0008610">
    <property type="term" value="P:lipid biosynthetic process"/>
    <property type="evidence" value="ECO:0007669"/>
    <property type="project" value="InterPro"/>
</dbReference>
<dbReference type="PANTHER" id="PTHR43667:SF2">
    <property type="entry name" value="FATTY ACID C-METHYL TRANSFERASE"/>
    <property type="match status" value="1"/>
</dbReference>
<dbReference type="PIRSF" id="PIRSF003085">
    <property type="entry name" value="CMAS"/>
    <property type="match status" value="1"/>
</dbReference>
<evidence type="ECO:0000313" key="7">
    <source>
        <dbReference type="EMBL" id="MCF2514663.1"/>
    </source>
</evidence>
<keyword evidence="4" id="KW-0949">S-adenosyl-L-methionine</keyword>
<dbReference type="GO" id="GO:0032259">
    <property type="term" value="P:methylation"/>
    <property type="evidence" value="ECO:0007669"/>
    <property type="project" value="UniProtKB-KW"/>
</dbReference>
<dbReference type="AlphaFoldDB" id="A0A9X1QJ30"/>
<dbReference type="GO" id="GO:0008168">
    <property type="term" value="F:methyltransferase activity"/>
    <property type="evidence" value="ECO:0007669"/>
    <property type="project" value="UniProtKB-KW"/>
</dbReference>
<evidence type="ECO:0000256" key="3">
    <source>
        <dbReference type="ARBA" id="ARBA00022679"/>
    </source>
</evidence>
<keyword evidence="3" id="KW-0808">Transferase</keyword>
<dbReference type="EMBL" id="JAKFGM010000001">
    <property type="protein sequence ID" value="MCF2514663.1"/>
    <property type="molecule type" value="Genomic_DNA"/>
</dbReference>